<reference evidence="2" key="2">
    <citation type="submission" date="2005-05" db="EMBL/GenBank/DDBJ databases">
        <authorList>
            <person name="Tettelin H."/>
            <person name="Saunders N.J."/>
            <person name="Heidelberg J."/>
            <person name="Jeffries A.C."/>
            <person name="Nelson K.E."/>
            <person name="Eisen J.A."/>
            <person name="Ketchum K.A."/>
            <person name="Hood D.W."/>
            <person name="Ciecko A."/>
            <person name="Peden J.F."/>
            <person name="Dodson R.J."/>
            <person name="Nelson W.C."/>
            <person name="Gwinn M.L."/>
            <person name="Peterson J.D."/>
            <person name="Hickey E.K."/>
            <person name="Haft D.H."/>
            <person name="Salzberg S.L."/>
            <person name="White O."/>
            <person name="Fleischmann R.D."/>
            <person name="Dougherty B.A."/>
            <person name="Mason T.M."/>
            <person name="Parksey D.S."/>
            <person name="Blair E."/>
            <person name="Cittone H."/>
            <person name="Clark E.B."/>
            <person name="Cotton M.D."/>
            <person name="Utterback T.R."/>
            <person name="Khouri H.M."/>
            <person name="Qin H."/>
            <person name="Vamathevan J."/>
            <person name="Gill J."/>
            <person name="Scarlato V."/>
            <person name="Masignani V."/>
            <person name="DeBoy R.T."/>
            <person name="Pizza M."/>
            <person name="Grandi G."/>
            <person name="Sun L."/>
            <person name="Smith H.O."/>
            <person name="Fraser C.M."/>
            <person name="Moxon E.R."/>
            <person name="Rappuoli R."/>
            <person name="Venter J.C."/>
        </authorList>
    </citation>
    <scope>NUCLEOTIDE SEQUENCE</scope>
    <source>
        <strain evidence="2">MC58</strain>
    </source>
</reference>
<dbReference type="KEGG" id="nme:NMB1186"/>
<gene>
    <name evidence="1" type="ordered locus">NMB1148</name>
    <name evidence="2" type="ordered locus">NMB1186</name>
</gene>
<dbReference type="PaxDb" id="122586-NMB1148"/>
<organism evidence="2 3">
    <name type="scientific">Neisseria meningitidis serogroup B (strain ATCC BAA-335 / MC58)</name>
    <dbReference type="NCBI Taxonomy" id="122586"/>
    <lineage>
        <taxon>Bacteria</taxon>
        <taxon>Pseudomonadati</taxon>
        <taxon>Pseudomonadota</taxon>
        <taxon>Betaproteobacteria</taxon>
        <taxon>Neisseriales</taxon>
        <taxon>Neisseriaceae</taxon>
        <taxon>Neisseria</taxon>
    </lineage>
</organism>
<evidence type="ECO:0000313" key="1">
    <source>
        <dbReference type="EMBL" id="AAF41535.1"/>
    </source>
</evidence>
<dbReference type="HOGENOM" id="CLU_3101286_0_0_4"/>
<dbReference type="EMBL" id="AE002098">
    <property type="protein sequence ID" value="AAF41570.1"/>
    <property type="molecule type" value="Genomic_DNA"/>
</dbReference>
<evidence type="ECO:0000313" key="2">
    <source>
        <dbReference type="EMBL" id="AAF41570.1"/>
    </source>
</evidence>
<evidence type="ECO:0000313" key="3">
    <source>
        <dbReference type="Proteomes" id="UP000000425"/>
    </source>
</evidence>
<dbReference type="Proteomes" id="UP000000425">
    <property type="component" value="Chromosome"/>
</dbReference>
<dbReference type="EMBL" id="AE002098">
    <property type="protein sequence ID" value="AAF41535.1"/>
    <property type="molecule type" value="Genomic_DNA"/>
</dbReference>
<sequence>MSPTPIMETVSAVFSSGASCPSTSPVFETGAGFEPSIGSTGIPFRQDAPRA</sequence>
<dbReference type="STRING" id="122586.NMB1148"/>
<protein>
    <submittedName>
        <fullName evidence="2">Uncharacterized protein</fullName>
    </submittedName>
</protein>
<dbReference type="AlphaFoldDB" id="Q9JRU2"/>
<accession>Q9JRU2</accession>
<keyword evidence="3" id="KW-1185">Reference proteome</keyword>
<dbReference type="KEGG" id="nme:NMB1148"/>
<dbReference type="PIR" id="C81117">
    <property type="entry name" value="C81117"/>
</dbReference>
<proteinExistence type="predicted"/>
<reference evidence="2 3" key="1">
    <citation type="journal article" date="2000" name="Science">
        <title>Complete genome sequence of Neisseria meningitidis serogroup B strain MC58.</title>
        <authorList>
            <person name="Tettelin H."/>
            <person name="Saunders N.J."/>
            <person name="Heidelberg J."/>
            <person name="Jeffries A.C."/>
            <person name="Nelson K.E."/>
            <person name="Eisen J.A."/>
            <person name="Ketchum K.A."/>
            <person name="Hood D.W."/>
            <person name="Peden J.F."/>
            <person name="Dodson R.J."/>
            <person name="Nelson W.C."/>
            <person name="Gwinn M.L."/>
            <person name="DeBoy R."/>
            <person name="Peterson J.D."/>
            <person name="Hickey E.K."/>
            <person name="Haft D.H."/>
            <person name="Salzberg S.L."/>
            <person name="White O."/>
            <person name="Fleischmann R.D."/>
            <person name="Dougherty B.A."/>
            <person name="Mason T."/>
            <person name="Ciecko A."/>
            <person name="Parksey D.S."/>
            <person name="Blair E."/>
            <person name="Cittone H."/>
            <person name="Clark E.B."/>
            <person name="Cotton M.D."/>
            <person name="Utterback T.R."/>
            <person name="Khouri H."/>
            <person name="Qin H."/>
            <person name="Vamathevan J."/>
            <person name="Gill J."/>
            <person name="Scarlato V."/>
            <person name="Masignani V."/>
            <person name="Pizza M."/>
            <person name="Grandi G."/>
            <person name="Sun L."/>
            <person name="Smith H.O."/>
            <person name="Fraser C.M."/>
            <person name="Moxon E.R."/>
            <person name="Rappuoli R."/>
            <person name="Venter J.C."/>
        </authorList>
    </citation>
    <scope>NUCLEOTIDE SEQUENCE [LARGE SCALE GENOMIC DNA]</scope>
    <source>
        <strain evidence="2 3">MC58</strain>
    </source>
</reference>
<name>Q9JRU2_NEIMB</name>